<protein>
    <recommendedName>
        <fullName evidence="9">Methyl-accepting chemotaxis protein</fullName>
    </recommendedName>
</protein>
<evidence type="ECO:0000313" key="8">
    <source>
        <dbReference type="Proteomes" id="UP001238179"/>
    </source>
</evidence>
<dbReference type="Pfam" id="PF00015">
    <property type="entry name" value="MCPsignal"/>
    <property type="match status" value="1"/>
</dbReference>
<proteinExistence type="inferred from homology"/>
<dbReference type="CDD" id="cd06225">
    <property type="entry name" value="HAMP"/>
    <property type="match status" value="1"/>
</dbReference>
<dbReference type="GO" id="GO:0016020">
    <property type="term" value="C:membrane"/>
    <property type="evidence" value="ECO:0007669"/>
    <property type="project" value="InterPro"/>
</dbReference>
<feature type="transmembrane region" description="Helical" evidence="4">
    <location>
        <begin position="61"/>
        <end position="82"/>
    </location>
</feature>
<evidence type="ECO:0000256" key="4">
    <source>
        <dbReference type="SAM" id="Phobius"/>
    </source>
</evidence>
<evidence type="ECO:0000256" key="1">
    <source>
        <dbReference type="ARBA" id="ARBA00023224"/>
    </source>
</evidence>
<dbReference type="PANTHER" id="PTHR32089:SF114">
    <property type="entry name" value="METHYL-ACCEPTING CHEMOTAXIS PROTEIN MCPB"/>
    <property type="match status" value="1"/>
</dbReference>
<organism evidence="7 8">
    <name type="scientific">Mesoterricola silvestris</name>
    <dbReference type="NCBI Taxonomy" id="2927979"/>
    <lineage>
        <taxon>Bacteria</taxon>
        <taxon>Pseudomonadati</taxon>
        <taxon>Acidobacteriota</taxon>
        <taxon>Holophagae</taxon>
        <taxon>Holophagales</taxon>
        <taxon>Holophagaceae</taxon>
        <taxon>Mesoterricola</taxon>
    </lineage>
</organism>
<keyword evidence="4" id="KW-0472">Membrane</keyword>
<feature type="domain" description="Methyl-accepting transducer" evidence="5">
    <location>
        <begin position="131"/>
        <end position="395"/>
    </location>
</feature>
<dbReference type="RefSeq" id="WP_316412442.1">
    <property type="nucleotide sequence ID" value="NZ_AP027080.1"/>
</dbReference>
<dbReference type="GO" id="GO:0007165">
    <property type="term" value="P:signal transduction"/>
    <property type="evidence" value="ECO:0007669"/>
    <property type="project" value="UniProtKB-KW"/>
</dbReference>
<dbReference type="PANTHER" id="PTHR32089">
    <property type="entry name" value="METHYL-ACCEPTING CHEMOTAXIS PROTEIN MCPB"/>
    <property type="match status" value="1"/>
</dbReference>
<dbReference type="PROSITE" id="PS50885">
    <property type="entry name" value="HAMP"/>
    <property type="match status" value="1"/>
</dbReference>
<keyword evidence="4" id="KW-1133">Transmembrane helix</keyword>
<reference evidence="8" key="1">
    <citation type="journal article" date="2023" name="Int. J. Syst. Evol. Microbiol.">
        <title>Mesoterricola silvestris gen. nov., sp. nov., Mesoterricola sediminis sp. nov., Geothrix oryzae sp. nov., Geothrix edaphica sp. nov., Geothrix rubra sp. nov., and Geothrix limicola sp. nov., six novel members of Acidobacteriota isolated from soils.</title>
        <authorList>
            <person name="Itoh H."/>
            <person name="Sugisawa Y."/>
            <person name="Mise K."/>
            <person name="Xu Z."/>
            <person name="Kuniyasu M."/>
            <person name="Ushijima N."/>
            <person name="Kawano K."/>
            <person name="Kobayashi E."/>
            <person name="Shiratori Y."/>
            <person name="Masuda Y."/>
            <person name="Senoo K."/>
        </authorList>
    </citation>
    <scope>NUCLEOTIDE SEQUENCE [LARGE SCALE GENOMIC DNA]</scope>
    <source>
        <strain evidence="8">W79</strain>
    </source>
</reference>
<feature type="domain" description="HAMP" evidence="6">
    <location>
        <begin position="79"/>
        <end position="133"/>
    </location>
</feature>
<evidence type="ECO:0000259" key="6">
    <source>
        <dbReference type="PROSITE" id="PS50885"/>
    </source>
</evidence>
<evidence type="ECO:0000256" key="2">
    <source>
        <dbReference type="ARBA" id="ARBA00029447"/>
    </source>
</evidence>
<dbReference type="PROSITE" id="PS50111">
    <property type="entry name" value="CHEMOTAXIS_TRANSDUC_2"/>
    <property type="match status" value="1"/>
</dbReference>
<gene>
    <name evidence="7" type="ORF">METEAL_29480</name>
</gene>
<dbReference type="SMART" id="SM00283">
    <property type="entry name" value="MA"/>
    <property type="match status" value="1"/>
</dbReference>
<keyword evidence="8" id="KW-1185">Reference proteome</keyword>
<dbReference type="KEGG" id="msil:METEAL_29480"/>
<dbReference type="InterPro" id="IPR003660">
    <property type="entry name" value="HAMP_dom"/>
</dbReference>
<dbReference type="Gene3D" id="1.10.287.950">
    <property type="entry name" value="Methyl-accepting chemotaxis protein"/>
    <property type="match status" value="1"/>
</dbReference>
<accession>A0AA48K994</accession>
<dbReference type="EMBL" id="AP027080">
    <property type="protein sequence ID" value="BDU73774.1"/>
    <property type="molecule type" value="Genomic_DNA"/>
</dbReference>
<evidence type="ECO:0000313" key="7">
    <source>
        <dbReference type="EMBL" id="BDU73774.1"/>
    </source>
</evidence>
<dbReference type="InterPro" id="IPR004089">
    <property type="entry name" value="MCPsignal_dom"/>
</dbReference>
<keyword evidence="1 3" id="KW-0807">Transducer</keyword>
<evidence type="ECO:0000259" key="5">
    <source>
        <dbReference type="PROSITE" id="PS50111"/>
    </source>
</evidence>
<keyword evidence="4" id="KW-0812">Transmembrane</keyword>
<dbReference type="Pfam" id="PF00672">
    <property type="entry name" value="HAMP"/>
    <property type="match status" value="1"/>
</dbReference>
<comment type="similarity">
    <text evidence="2">Belongs to the methyl-accepting chemotaxis (MCP) protein family.</text>
</comment>
<dbReference type="SMART" id="SM00304">
    <property type="entry name" value="HAMP"/>
    <property type="match status" value="1"/>
</dbReference>
<dbReference type="Proteomes" id="UP001238179">
    <property type="component" value="Chromosome"/>
</dbReference>
<evidence type="ECO:0000256" key="3">
    <source>
        <dbReference type="PROSITE-ProRule" id="PRU00284"/>
    </source>
</evidence>
<name>A0AA48K994_9BACT</name>
<evidence type="ECO:0008006" key="9">
    <source>
        <dbReference type="Google" id="ProtNLM"/>
    </source>
</evidence>
<dbReference type="AlphaFoldDB" id="A0AA48K994"/>
<sequence length="411" mass="43960">MNLLKLLKIRTRLLVIILGCSLALVCLGLSSLHYLRAMEATHGDPAANLQVASESMRVTLALLAFFIVCGAGVGVVISMSINSSLSRITRRMHDLAEGEGDLTQRITIEGADELSQLAGFINTFIHKAHGTVARAVATANETAASSNELSAISRDLAGNVTSQCELAENSSNLMTDVARNLDVTEEMSITTTETLESTEKVLAAFVATLTEVGGVVIAEGDKQSRMATRMRELSEDAQGINDVLGIIAEIANQTNLLALNASIEAAHAREAGKGFAVVAEEIRKLAAKTQGSLVEININVKEVVDGIEAMCAETDRASMQMVGVSDRTRHLLEDADTTGTKLKDSVTTSSDLVRKTTYIATRTKDLIETMNSLVDLSNRNKDAARGVETVSTNLAAKSEDLRSSLNHFRVN</sequence>
<dbReference type="SUPFAM" id="SSF58104">
    <property type="entry name" value="Methyl-accepting chemotaxis protein (MCP) signaling domain"/>
    <property type="match status" value="1"/>
</dbReference>